<comment type="pathway">
    <text evidence="6 7">Sulfur metabolism; hydrogen sulfide biosynthesis; sulfite from sulfate: step 2/3.</text>
</comment>
<dbReference type="EMBL" id="CP000108">
    <property type="protein sequence ID" value="ABB28002.1"/>
    <property type="molecule type" value="Genomic_DNA"/>
</dbReference>
<evidence type="ECO:0000256" key="6">
    <source>
        <dbReference type="HAMAP-Rule" id="MF_00065"/>
    </source>
</evidence>
<comment type="catalytic activity">
    <reaction evidence="1 6 7">
        <text>adenosine 5'-phosphosulfate + ATP = 3'-phosphoadenylyl sulfate + ADP + H(+)</text>
        <dbReference type="Rhea" id="RHEA:24152"/>
        <dbReference type="ChEBI" id="CHEBI:15378"/>
        <dbReference type="ChEBI" id="CHEBI:30616"/>
        <dbReference type="ChEBI" id="CHEBI:58243"/>
        <dbReference type="ChEBI" id="CHEBI:58339"/>
        <dbReference type="ChEBI" id="CHEBI:456216"/>
        <dbReference type="EC" id="2.7.1.25"/>
    </reaction>
</comment>
<dbReference type="GO" id="GO:0010134">
    <property type="term" value="P:sulfate assimilation via adenylyl sulfate reduction"/>
    <property type="evidence" value="ECO:0007669"/>
    <property type="project" value="TreeGrafter"/>
</dbReference>
<keyword evidence="5 6" id="KW-0067">ATP-binding</keyword>
<name>Q3ASM3_CHLCH</name>
<dbReference type="InterPro" id="IPR059117">
    <property type="entry name" value="APS_kinase_dom"/>
</dbReference>
<gene>
    <name evidence="6" type="primary">cysC</name>
    <name evidence="9" type="ordered locus">Cag_0731</name>
</gene>
<keyword evidence="6 7" id="KW-0418">Kinase</keyword>
<comment type="similarity">
    <text evidence="6 7">Belongs to the APS kinase family.</text>
</comment>
<feature type="binding site" evidence="6">
    <location>
        <begin position="33"/>
        <end position="40"/>
    </location>
    <ligand>
        <name>ATP</name>
        <dbReference type="ChEBI" id="CHEBI:30616"/>
    </ligand>
</feature>
<dbReference type="CDD" id="cd02027">
    <property type="entry name" value="APSK"/>
    <property type="match status" value="1"/>
</dbReference>
<dbReference type="AlphaFoldDB" id="Q3ASM3"/>
<dbReference type="HOGENOM" id="CLU_046932_1_0_10"/>
<dbReference type="SUPFAM" id="SSF52540">
    <property type="entry name" value="P-loop containing nucleoside triphosphate hydrolases"/>
    <property type="match status" value="1"/>
</dbReference>
<dbReference type="GO" id="GO:0005737">
    <property type="term" value="C:cytoplasm"/>
    <property type="evidence" value="ECO:0007669"/>
    <property type="project" value="TreeGrafter"/>
</dbReference>
<dbReference type="Gene3D" id="3.40.50.300">
    <property type="entry name" value="P-loop containing nucleotide triphosphate hydrolases"/>
    <property type="match status" value="1"/>
</dbReference>
<dbReference type="OrthoDB" id="9804504at2"/>
<dbReference type="PANTHER" id="PTHR42700">
    <property type="entry name" value="SULFATE ADENYLYLTRANSFERASE"/>
    <property type="match status" value="1"/>
</dbReference>
<dbReference type="GO" id="GO:0070814">
    <property type="term" value="P:hydrogen sulfide biosynthetic process"/>
    <property type="evidence" value="ECO:0007669"/>
    <property type="project" value="UniProtKB-UniRule"/>
</dbReference>
<organism evidence="9">
    <name type="scientific">Chlorobium chlorochromatii (strain CaD3)</name>
    <dbReference type="NCBI Taxonomy" id="340177"/>
    <lineage>
        <taxon>Bacteria</taxon>
        <taxon>Pseudomonadati</taxon>
        <taxon>Chlorobiota</taxon>
        <taxon>Chlorobiia</taxon>
        <taxon>Chlorobiales</taxon>
        <taxon>Chlorobiaceae</taxon>
        <taxon>Chlorobium/Pelodictyon group</taxon>
        <taxon>Chlorobium</taxon>
    </lineage>
</organism>
<dbReference type="GO" id="GO:0005524">
    <property type="term" value="F:ATP binding"/>
    <property type="evidence" value="ECO:0007669"/>
    <property type="project" value="UniProtKB-UniRule"/>
</dbReference>
<evidence type="ECO:0000259" key="8">
    <source>
        <dbReference type="Pfam" id="PF01583"/>
    </source>
</evidence>
<comment type="function">
    <text evidence="6 7">Catalyzes the synthesis of activated sulfate.</text>
</comment>
<proteinExistence type="inferred from homology"/>
<dbReference type="GO" id="GO:0004020">
    <property type="term" value="F:adenylylsulfate kinase activity"/>
    <property type="evidence" value="ECO:0007669"/>
    <property type="project" value="UniProtKB-UniRule"/>
</dbReference>
<dbReference type="HAMAP" id="MF_00065">
    <property type="entry name" value="Adenylyl_sulf_kinase"/>
    <property type="match status" value="1"/>
</dbReference>
<evidence type="ECO:0000256" key="7">
    <source>
        <dbReference type="RuleBase" id="RU004347"/>
    </source>
</evidence>
<dbReference type="PANTHER" id="PTHR42700:SF3">
    <property type="entry name" value="BIFUNCTIONAL SAT_APS KINASE-RELATED"/>
    <property type="match status" value="1"/>
</dbReference>
<dbReference type="GO" id="GO:0019379">
    <property type="term" value="P:sulfate assimilation, phosphoadenylyl sulfate reduction by phosphoadenylyl-sulfate reductase (thioredoxin)"/>
    <property type="evidence" value="ECO:0007669"/>
    <property type="project" value="TreeGrafter"/>
</dbReference>
<dbReference type="KEGG" id="cch:Cag_0731"/>
<comment type="caution">
    <text evidence="6">Lacks conserved residue(s) required for the propagation of feature annotation.</text>
</comment>
<keyword evidence="6" id="KW-0597">Phosphoprotein</keyword>
<protein>
    <recommendedName>
        <fullName evidence="2 6">Adenylyl-sulfate kinase</fullName>
        <ecNumber evidence="2 6">2.7.1.25</ecNumber>
    </recommendedName>
    <alternativeName>
        <fullName evidence="6">APS kinase</fullName>
    </alternativeName>
    <alternativeName>
        <fullName evidence="6">ATP adenosine-5'-phosphosulfate 3'-phosphotransferase</fullName>
    </alternativeName>
    <alternativeName>
        <fullName evidence="6">Adenosine-5'-phosphosulfate kinase</fullName>
    </alternativeName>
</protein>
<accession>Q3ASM3</accession>
<keyword evidence="4 6" id="KW-0547">Nucleotide-binding</keyword>
<keyword evidence="3 6" id="KW-0808">Transferase</keyword>
<dbReference type="InterPro" id="IPR027417">
    <property type="entry name" value="P-loop_NTPase"/>
</dbReference>
<dbReference type="NCBIfam" id="TIGR00455">
    <property type="entry name" value="apsK"/>
    <property type="match status" value="1"/>
</dbReference>
<dbReference type="eggNOG" id="COG0529">
    <property type="taxonomic scope" value="Bacteria"/>
</dbReference>
<dbReference type="InterPro" id="IPR002891">
    <property type="entry name" value="APS"/>
</dbReference>
<dbReference type="Pfam" id="PF01583">
    <property type="entry name" value="APS_kinase"/>
    <property type="match status" value="1"/>
</dbReference>
<feature type="domain" description="APS kinase" evidence="8">
    <location>
        <begin position="26"/>
        <end position="174"/>
    </location>
</feature>
<evidence type="ECO:0000256" key="2">
    <source>
        <dbReference type="ARBA" id="ARBA00012121"/>
    </source>
</evidence>
<evidence type="ECO:0000256" key="4">
    <source>
        <dbReference type="ARBA" id="ARBA00022741"/>
    </source>
</evidence>
<dbReference type="STRING" id="340177.Cag_0731"/>
<sequence length="197" mass="22095">MNQNIFPVFDEIAGRSEKEQMLQQHGCALWFIGLSGSGKTTIARHIEQLFLQQGILTQLLDADNIRTGLNNNLGFSEADRVENIRRVAEVTKLFVECGIVTLNCFITPTNEIQAMVKDIVGKNNVIEIFVDTPLSVCESRDVKGLYRKAREGQVAHFTGISSPFEPPQNPSIHLQTNEMTLDLCVQKVVEYVLPKIH</sequence>
<evidence type="ECO:0000256" key="5">
    <source>
        <dbReference type="ARBA" id="ARBA00022840"/>
    </source>
</evidence>
<dbReference type="NCBIfam" id="NF003013">
    <property type="entry name" value="PRK03846.1"/>
    <property type="match status" value="1"/>
</dbReference>
<evidence type="ECO:0000313" key="9">
    <source>
        <dbReference type="EMBL" id="ABB28002.1"/>
    </source>
</evidence>
<reference evidence="9" key="1">
    <citation type="submission" date="2005-08" db="EMBL/GenBank/DDBJ databases">
        <title>Complete sequence of Chlorobium chlorochromatii CaD3.</title>
        <authorList>
            <person name="Copeland A."/>
            <person name="Lucas S."/>
            <person name="Lapidus A."/>
            <person name="Barry K."/>
            <person name="Detter J.C."/>
            <person name="Glavina T."/>
            <person name="Hammon N."/>
            <person name="Israni S."/>
            <person name="Pitluck S."/>
            <person name="Bryant D."/>
            <person name="Schmutz J."/>
            <person name="Larimer F."/>
            <person name="Land M."/>
            <person name="Kyrpides N."/>
            <person name="Ivanova N."/>
            <person name="Richardson P."/>
        </authorList>
    </citation>
    <scope>NUCLEOTIDE SEQUENCE [LARGE SCALE GENOMIC DNA]</scope>
    <source>
        <strain evidence="9">CaD3</strain>
    </source>
</reference>
<evidence type="ECO:0000256" key="1">
    <source>
        <dbReference type="ARBA" id="ARBA00001823"/>
    </source>
</evidence>
<dbReference type="InterPro" id="IPR050512">
    <property type="entry name" value="Sulf_AdTrans/APS_kinase"/>
</dbReference>
<dbReference type="UniPathway" id="UPA00140">
    <property type="reaction ID" value="UER00205"/>
</dbReference>
<dbReference type="EC" id="2.7.1.25" evidence="2 6"/>
<evidence type="ECO:0000256" key="3">
    <source>
        <dbReference type="ARBA" id="ARBA00022679"/>
    </source>
</evidence>
<dbReference type="GO" id="GO:0004781">
    <property type="term" value="F:sulfate adenylyltransferase (ATP) activity"/>
    <property type="evidence" value="ECO:0007669"/>
    <property type="project" value="TreeGrafter"/>
</dbReference>